<proteinExistence type="predicted"/>
<dbReference type="EMBL" id="KI913972">
    <property type="protein sequence ID" value="ETV97681.1"/>
    <property type="molecule type" value="Genomic_DNA"/>
</dbReference>
<accession>A0A024TVM8</accession>
<dbReference type="GeneID" id="20086618"/>
<organism evidence="1">
    <name type="scientific">Aphanomyces invadans</name>
    <dbReference type="NCBI Taxonomy" id="157072"/>
    <lineage>
        <taxon>Eukaryota</taxon>
        <taxon>Sar</taxon>
        <taxon>Stramenopiles</taxon>
        <taxon>Oomycota</taxon>
        <taxon>Saprolegniomycetes</taxon>
        <taxon>Saprolegniales</taxon>
        <taxon>Verrucalvaceae</taxon>
        <taxon>Aphanomyces</taxon>
    </lineage>
</organism>
<protein>
    <submittedName>
        <fullName evidence="1">Uncharacterized protein</fullName>
    </submittedName>
</protein>
<sequence length="118" mass="13451">MVRSQEVHHRYQQIADVPALAELERARRDEQIIAQAAELTRVSVKNVSCKALDLRCGKSSRRLDKPEKSKRCGNPKLPNYCAVIGSVKLRWNASAWRPPALKAVIKKNLDLDQKHLRN</sequence>
<gene>
    <name evidence="1" type="ORF">H310_09568</name>
</gene>
<dbReference type="RefSeq" id="XP_008873890.1">
    <property type="nucleotide sequence ID" value="XM_008875668.1"/>
</dbReference>
<name>A0A024TVM8_9STRA</name>
<reference evidence="1" key="1">
    <citation type="submission" date="2013-12" db="EMBL/GenBank/DDBJ databases">
        <title>The Genome Sequence of Aphanomyces invadans NJM9701.</title>
        <authorList>
            <consortium name="The Broad Institute Genomics Platform"/>
            <person name="Russ C."/>
            <person name="Tyler B."/>
            <person name="van West P."/>
            <person name="Dieguez-Uribeondo J."/>
            <person name="Young S.K."/>
            <person name="Zeng Q."/>
            <person name="Gargeya S."/>
            <person name="Fitzgerald M."/>
            <person name="Abouelleil A."/>
            <person name="Alvarado L."/>
            <person name="Chapman S.B."/>
            <person name="Gainer-Dewar J."/>
            <person name="Goldberg J."/>
            <person name="Griggs A."/>
            <person name="Gujja S."/>
            <person name="Hansen M."/>
            <person name="Howarth C."/>
            <person name="Imamovic A."/>
            <person name="Ireland A."/>
            <person name="Larimer J."/>
            <person name="McCowan C."/>
            <person name="Murphy C."/>
            <person name="Pearson M."/>
            <person name="Poon T.W."/>
            <person name="Priest M."/>
            <person name="Roberts A."/>
            <person name="Saif S."/>
            <person name="Shea T."/>
            <person name="Sykes S."/>
            <person name="Wortman J."/>
            <person name="Nusbaum C."/>
            <person name="Birren B."/>
        </authorList>
    </citation>
    <scope>NUCLEOTIDE SEQUENCE [LARGE SCALE GENOMIC DNA]</scope>
    <source>
        <strain evidence="1">NJM9701</strain>
    </source>
</reference>
<dbReference type="VEuPathDB" id="FungiDB:H310_09568"/>
<dbReference type="AlphaFoldDB" id="A0A024TVM8"/>
<evidence type="ECO:0000313" key="1">
    <source>
        <dbReference type="EMBL" id="ETV97681.1"/>
    </source>
</evidence>